<evidence type="ECO:0000313" key="1">
    <source>
        <dbReference type="EMBL" id="KAF8690584.1"/>
    </source>
</evidence>
<protein>
    <submittedName>
        <fullName evidence="1">Uncharacterized protein</fullName>
    </submittedName>
</protein>
<comment type="caution">
    <text evidence="1">The sequence shown here is derived from an EMBL/GenBank/DDBJ whole genome shotgun (WGS) entry which is preliminary data.</text>
</comment>
<evidence type="ECO:0000313" key="2">
    <source>
        <dbReference type="Proteomes" id="UP000636709"/>
    </source>
</evidence>
<gene>
    <name evidence="1" type="ORF">HU200_040951</name>
</gene>
<dbReference type="Proteomes" id="UP000636709">
    <property type="component" value="Unassembled WGS sequence"/>
</dbReference>
<dbReference type="AlphaFoldDB" id="A0A835B7P6"/>
<accession>A0A835B7P6</accession>
<name>A0A835B7P6_9POAL</name>
<organism evidence="1 2">
    <name type="scientific">Digitaria exilis</name>
    <dbReference type="NCBI Taxonomy" id="1010633"/>
    <lineage>
        <taxon>Eukaryota</taxon>
        <taxon>Viridiplantae</taxon>
        <taxon>Streptophyta</taxon>
        <taxon>Embryophyta</taxon>
        <taxon>Tracheophyta</taxon>
        <taxon>Spermatophyta</taxon>
        <taxon>Magnoliopsida</taxon>
        <taxon>Liliopsida</taxon>
        <taxon>Poales</taxon>
        <taxon>Poaceae</taxon>
        <taxon>PACMAD clade</taxon>
        <taxon>Panicoideae</taxon>
        <taxon>Panicodae</taxon>
        <taxon>Paniceae</taxon>
        <taxon>Anthephorinae</taxon>
        <taxon>Digitaria</taxon>
    </lineage>
</organism>
<sequence length="33" mass="3813">MILSLMVLSCCWIDGRSLSRMNFPCFFIKLSLS</sequence>
<dbReference type="EMBL" id="JACEFO010001972">
    <property type="protein sequence ID" value="KAF8690584.1"/>
    <property type="molecule type" value="Genomic_DNA"/>
</dbReference>
<keyword evidence="2" id="KW-1185">Reference proteome</keyword>
<reference evidence="1" key="1">
    <citation type="submission" date="2020-07" db="EMBL/GenBank/DDBJ databases">
        <title>Genome sequence and genetic diversity analysis of an under-domesticated orphan crop, white fonio (Digitaria exilis).</title>
        <authorList>
            <person name="Bennetzen J.L."/>
            <person name="Chen S."/>
            <person name="Ma X."/>
            <person name="Wang X."/>
            <person name="Yssel A.E.J."/>
            <person name="Chaluvadi S.R."/>
            <person name="Johnson M."/>
            <person name="Gangashetty P."/>
            <person name="Hamidou F."/>
            <person name="Sanogo M.D."/>
            <person name="Zwaenepoel A."/>
            <person name="Wallace J."/>
            <person name="Van De Peer Y."/>
            <person name="Van Deynze A."/>
        </authorList>
    </citation>
    <scope>NUCLEOTIDE SEQUENCE</scope>
    <source>
        <tissue evidence="1">Leaves</tissue>
    </source>
</reference>
<proteinExistence type="predicted"/>